<protein>
    <recommendedName>
        <fullName evidence="2">Golvesin/Xly CBD-like domain-containing protein</fullName>
    </recommendedName>
</protein>
<evidence type="ECO:0000313" key="3">
    <source>
        <dbReference type="EMBL" id="KIO42766.1"/>
    </source>
</evidence>
<feature type="transmembrane region" description="Helical" evidence="1">
    <location>
        <begin position="175"/>
        <end position="194"/>
    </location>
</feature>
<gene>
    <name evidence="3" type="ORF">BA92_12885</name>
</gene>
<dbReference type="EMBL" id="JPIU01000049">
    <property type="protein sequence ID" value="KIO42766.1"/>
    <property type="molecule type" value="Genomic_DNA"/>
</dbReference>
<dbReference type="InterPro" id="IPR033803">
    <property type="entry name" value="CBD-like_Golvesin-Xly"/>
</dbReference>
<name>A0A0C3RAY5_9PORP</name>
<evidence type="ECO:0000259" key="2">
    <source>
        <dbReference type="Pfam" id="PF25275"/>
    </source>
</evidence>
<comment type="caution">
    <text evidence="3">The sequence shown here is derived from an EMBL/GenBank/DDBJ whole genome shotgun (WGS) entry which is preliminary data.</text>
</comment>
<feature type="transmembrane region" description="Helical" evidence="1">
    <location>
        <begin position="257"/>
        <end position="276"/>
    </location>
</feature>
<dbReference type="AlphaFoldDB" id="A0A0C3RAY5"/>
<reference evidence="3 4" key="1">
    <citation type="submission" date="2014-07" db="EMBL/GenBank/DDBJ databases">
        <title>Porphyromonadaceae bacterium OUH 308042 = ATCC BAA-2681 = DSM 28342 draft genome.</title>
        <authorList>
            <person name="Sydenham T.V."/>
            <person name="Hasman H."/>
            <person name="Justensen U.S."/>
        </authorList>
    </citation>
    <scope>NUCLEOTIDE SEQUENCE [LARGE SCALE GENOMIC DNA]</scope>
    <source>
        <strain evidence="3 4">OUH 308042</strain>
    </source>
</reference>
<feature type="transmembrane region" description="Helical" evidence="1">
    <location>
        <begin position="62"/>
        <end position="82"/>
    </location>
</feature>
<keyword evidence="4" id="KW-1185">Reference proteome</keyword>
<keyword evidence="1" id="KW-0472">Membrane</keyword>
<organism evidence="3 4">
    <name type="scientific">Sanguibacteroides justesenii</name>
    <dbReference type="NCBI Taxonomy" id="1547597"/>
    <lineage>
        <taxon>Bacteria</taxon>
        <taxon>Pseudomonadati</taxon>
        <taxon>Bacteroidota</taxon>
        <taxon>Bacteroidia</taxon>
        <taxon>Bacteroidales</taxon>
        <taxon>Porphyromonadaceae</taxon>
        <taxon>Sanguibacteroides</taxon>
    </lineage>
</organism>
<feature type="transmembrane region" description="Helical" evidence="1">
    <location>
        <begin position="103"/>
        <end position="133"/>
    </location>
</feature>
<proteinExistence type="predicted"/>
<feature type="transmembrane region" description="Helical" evidence="1">
    <location>
        <begin position="22"/>
        <end position="42"/>
    </location>
</feature>
<sequence>MMELHELFLVAVYEVKQQGRSWVFRFFAFLSLVGIVACHMYWQGQGADNWKMMALSCSMPLVNAYLYSVMQSLFLAVMMADIPRRLGRPGALDSPRARPADNATFYWGTIAGNLLLFGLVNVTVIVVSVFIVNLTSLAPVSWSCYLFYLLTLNLPSWLFVAGFSLWVSSISGGRFPAIVLSATWLAGCLFWLPYHQHGTLDYTGSGLPNLFSEITGHINLPRYLLHRSAYALIGMGLLAWSAGRMKRLPNRRGTGRIHVLGGIALLLVGLTCGVLLESSYYRARSVRSAYRSSFERNWEEATCRVKRHVIRLRQSGRVLKAESDLLVYNPEKESLRQIVLFLNPGLRVVSVQSGGGDLPYRRDQQFVLIDRALGPGDTLSLRLKYEGRVDDRYCDLHLPDKAYEDTFHGDRFFPTGRRGAFTGKNFLLLTPACTWYPVAIPPVNPFMPLATGRDFTLFTLVVENPSQKTILSQGVPERLKNGVRFTCRNPLNGISLYGANPRDYRLAVDETFGFEIHSFSLVKELAPIFSGVSRQAFASLWKNPPVMYWCNYRNFRTMSWYEAGSPYLHVSEVPVSFRLASHVGKTSAGLVEPGMTFIRERGFDLDMAGVMTAGKIKNGNEFFAVTDALHGRLFNGTVRERSSHPLWGMGRKGEYYENRPVDWSIGSLGGDRKVWIHSLENPFLGHVFEQLQNSVNSFNMDQSVYGFMFSRNKSKYDYLCGHSLRDVLSDQKLDDRFKNSLFYTKVQDLWIRLTLNIPQRPLKDCLDSLYRYRKGEIDYDSLADVWTARWGVDMDSMVSDWITTRHEQFFRMKGGIMYYNPKTRMFKAEGKIMNMGKTGGVVSIEYGSMISVERFSCYIRPGEAKAFTFVLQDSPKGRSPVDRVTINNMNTGLSANRPNIFLFKGVTVRNDSVWEPGREWRPIPAEEFLADRNEGEFIVDDQDPGFELVDGNLTWLQKWFQKAPEVRDFYEGETSRWVPVVTIEAEGDSIQGCHCISGGRGKSTATWRVNLPEAGRYRVMGKVYRQSLVPGPGRPGGVVYYYTVFHGDKPEKVEVNLDAFLWGNPSGWASLGEYDFPAGEAKVVLSDKEVQRRKDVAIVADAVKWIKIE</sequence>
<dbReference type="RefSeq" id="WP_152614114.1">
    <property type="nucleotide sequence ID" value="NZ_JPIU01000049.1"/>
</dbReference>
<dbReference type="Proteomes" id="UP000031980">
    <property type="component" value="Unassembled WGS sequence"/>
</dbReference>
<dbReference type="Pfam" id="PF25275">
    <property type="entry name" value="Golvesin_C"/>
    <property type="match status" value="1"/>
</dbReference>
<evidence type="ECO:0000256" key="1">
    <source>
        <dbReference type="SAM" id="Phobius"/>
    </source>
</evidence>
<keyword evidence="1" id="KW-0812">Transmembrane</keyword>
<feature type="transmembrane region" description="Helical" evidence="1">
    <location>
        <begin position="228"/>
        <end position="245"/>
    </location>
</feature>
<feature type="transmembrane region" description="Helical" evidence="1">
    <location>
        <begin position="145"/>
        <end position="168"/>
    </location>
</feature>
<accession>A0A0C3RAY5</accession>
<feature type="domain" description="Golvesin/Xly CBD-like" evidence="2">
    <location>
        <begin position="994"/>
        <end position="1105"/>
    </location>
</feature>
<evidence type="ECO:0000313" key="4">
    <source>
        <dbReference type="Proteomes" id="UP000031980"/>
    </source>
</evidence>
<keyword evidence="1" id="KW-1133">Transmembrane helix</keyword>